<dbReference type="Proteomes" id="UP000749559">
    <property type="component" value="Unassembled WGS sequence"/>
</dbReference>
<accession>A0A8J1XEJ2</accession>
<dbReference type="GO" id="GO:0007165">
    <property type="term" value="P:signal transduction"/>
    <property type="evidence" value="ECO:0007669"/>
    <property type="project" value="InterPro"/>
</dbReference>
<feature type="region of interest" description="Disordered" evidence="1">
    <location>
        <begin position="85"/>
        <end position="113"/>
    </location>
</feature>
<organism evidence="3 4">
    <name type="scientific">Owenia fusiformis</name>
    <name type="common">Polychaete worm</name>
    <dbReference type="NCBI Taxonomy" id="6347"/>
    <lineage>
        <taxon>Eukaryota</taxon>
        <taxon>Metazoa</taxon>
        <taxon>Spiralia</taxon>
        <taxon>Lophotrochozoa</taxon>
        <taxon>Annelida</taxon>
        <taxon>Polychaeta</taxon>
        <taxon>Sedentaria</taxon>
        <taxon>Canalipalpata</taxon>
        <taxon>Sabellida</taxon>
        <taxon>Oweniida</taxon>
        <taxon>Oweniidae</taxon>
        <taxon>Owenia</taxon>
    </lineage>
</organism>
<feature type="compositionally biased region" description="Basic and acidic residues" evidence="1">
    <location>
        <begin position="85"/>
        <end position="109"/>
    </location>
</feature>
<name>A0A8J1XEJ2_OWEFU</name>
<keyword evidence="4" id="KW-1185">Reference proteome</keyword>
<evidence type="ECO:0000313" key="3">
    <source>
        <dbReference type="EMBL" id="CAH1784606.1"/>
    </source>
</evidence>
<gene>
    <name evidence="3" type="ORF">OFUS_LOCUS10773</name>
</gene>
<dbReference type="SUPFAM" id="SSF47986">
    <property type="entry name" value="DEATH domain"/>
    <property type="match status" value="1"/>
</dbReference>
<protein>
    <submittedName>
        <fullName evidence="3">Uncharacterized protein</fullName>
    </submittedName>
</protein>
<proteinExistence type="predicted"/>
<comment type="caution">
    <text evidence="3">The sequence shown here is derived from an EMBL/GenBank/DDBJ whole genome shotgun (WGS) entry which is preliminary data.</text>
</comment>
<sequence length="252" mass="27552">MPHADLDNKCLLKIGRKIGDDIESLAIELGLSNADIENIKQQHVTGNLGFQVLNKWKQQRGEHDDNPELLASALREIGREDLAQVIDPKKKAGKSTEDKKTSHTEGSKERWKKTAFQETTDKYQLFSTTRIGIIVAVIVVVVSVAVGMRGGVRVSDVVSFGNGDGGTTREGSPVNGRINGDDPLDLVLLERIGKKIGSNVQSLAVHLGQSSNFEDIKAGDPHNAGNWGYKILKSWQQATEVPNQKKALKKIL</sequence>
<keyword evidence="2" id="KW-1133">Transmembrane helix</keyword>
<evidence type="ECO:0000313" key="4">
    <source>
        <dbReference type="Proteomes" id="UP000749559"/>
    </source>
</evidence>
<dbReference type="AlphaFoldDB" id="A0A8J1XEJ2"/>
<evidence type="ECO:0000256" key="1">
    <source>
        <dbReference type="SAM" id="MobiDB-lite"/>
    </source>
</evidence>
<keyword evidence="2" id="KW-0472">Membrane</keyword>
<reference evidence="3" key="1">
    <citation type="submission" date="2022-03" db="EMBL/GenBank/DDBJ databases">
        <authorList>
            <person name="Martin C."/>
        </authorList>
    </citation>
    <scope>NUCLEOTIDE SEQUENCE</scope>
</reference>
<dbReference type="EMBL" id="CAIIXF020000005">
    <property type="protein sequence ID" value="CAH1784606.1"/>
    <property type="molecule type" value="Genomic_DNA"/>
</dbReference>
<feature type="transmembrane region" description="Helical" evidence="2">
    <location>
        <begin position="131"/>
        <end position="152"/>
    </location>
</feature>
<dbReference type="InterPro" id="IPR000488">
    <property type="entry name" value="Death_dom"/>
</dbReference>
<keyword evidence="2" id="KW-0812">Transmembrane</keyword>
<dbReference type="Pfam" id="PF00531">
    <property type="entry name" value="Death"/>
    <property type="match status" value="1"/>
</dbReference>
<dbReference type="PROSITE" id="PS50017">
    <property type="entry name" value="DEATH_DOMAIN"/>
    <property type="match status" value="1"/>
</dbReference>
<dbReference type="OrthoDB" id="6047405at2759"/>
<dbReference type="CDD" id="cd01670">
    <property type="entry name" value="Death"/>
    <property type="match status" value="1"/>
</dbReference>
<dbReference type="Gene3D" id="1.10.533.10">
    <property type="entry name" value="Death Domain, Fas"/>
    <property type="match status" value="1"/>
</dbReference>
<evidence type="ECO:0000256" key="2">
    <source>
        <dbReference type="SAM" id="Phobius"/>
    </source>
</evidence>
<dbReference type="InterPro" id="IPR011029">
    <property type="entry name" value="DEATH-like_dom_sf"/>
</dbReference>